<organism evidence="1">
    <name type="scientific">viral metagenome</name>
    <dbReference type="NCBI Taxonomy" id="1070528"/>
    <lineage>
        <taxon>unclassified sequences</taxon>
        <taxon>metagenomes</taxon>
        <taxon>organismal metagenomes</taxon>
    </lineage>
</organism>
<dbReference type="EMBL" id="MN740972">
    <property type="protein sequence ID" value="QHU20752.1"/>
    <property type="molecule type" value="Genomic_DNA"/>
</dbReference>
<protein>
    <submittedName>
        <fullName evidence="1">Uncharacterized protein</fullName>
    </submittedName>
</protein>
<reference evidence="1" key="1">
    <citation type="journal article" date="2020" name="Nature">
        <title>Giant virus diversity and host interactions through global metagenomics.</title>
        <authorList>
            <person name="Schulz F."/>
            <person name="Roux S."/>
            <person name="Paez-Espino D."/>
            <person name="Jungbluth S."/>
            <person name="Walsh D.A."/>
            <person name="Denef V.J."/>
            <person name="McMahon K.D."/>
            <person name="Konstantinidis K.T."/>
            <person name="Eloe-Fadrosh E.A."/>
            <person name="Kyrpides N.C."/>
            <person name="Woyke T."/>
        </authorList>
    </citation>
    <scope>NUCLEOTIDE SEQUENCE</scope>
    <source>
        <strain evidence="1">GVMAG-S-3300013093-109</strain>
    </source>
</reference>
<accession>A0A6C0KS06</accession>
<dbReference type="AlphaFoldDB" id="A0A6C0KS06"/>
<evidence type="ECO:0000313" key="1">
    <source>
        <dbReference type="EMBL" id="QHU20752.1"/>
    </source>
</evidence>
<sequence>MAFKVFSMIKIIVKIMLHYYNNQYFHLIE</sequence>
<proteinExistence type="predicted"/>
<name>A0A6C0KS06_9ZZZZ</name>